<dbReference type="OMA" id="EWKNDVM"/>
<reference evidence="9" key="1">
    <citation type="submission" date="2009-08" db="EMBL/GenBank/DDBJ databases">
        <title>Annotation of Salpingoeca rosetta.</title>
        <authorList>
            <consortium name="The Broad Institute Genome Sequencing Platform"/>
            <person name="Russ C."/>
            <person name="Cuomo C."/>
            <person name="Burger G."/>
            <person name="Gray M.W."/>
            <person name="Holland P.W.H."/>
            <person name="King N."/>
            <person name="Lang F.B.F."/>
            <person name="Roger A.J."/>
            <person name="Ruiz-Trillo I."/>
            <person name="Young S.K."/>
            <person name="Zeng Q."/>
            <person name="Gargeya S."/>
            <person name="Alvarado L."/>
            <person name="Berlin A."/>
            <person name="Chapman S.B."/>
            <person name="Chen Z."/>
            <person name="Freedman E."/>
            <person name="Gellesch M."/>
            <person name="Goldberg J."/>
            <person name="Griggs A."/>
            <person name="Gujja S."/>
            <person name="Heilman E."/>
            <person name="Heiman D."/>
            <person name="Howarth C."/>
            <person name="Mehta T."/>
            <person name="Neiman D."/>
            <person name="Pearson M."/>
            <person name="Roberts A."/>
            <person name="Saif S."/>
            <person name="Shea T."/>
            <person name="Shenoy N."/>
            <person name="Sisk P."/>
            <person name="Stolte C."/>
            <person name="Sykes S."/>
            <person name="White J."/>
            <person name="Yandava C."/>
            <person name="Haas B."/>
            <person name="Nusbaum C."/>
            <person name="Birren B."/>
        </authorList>
    </citation>
    <scope>NUCLEOTIDE SEQUENCE [LARGE SCALE GENOMIC DNA]</scope>
    <source>
        <strain evidence="9">ATCC 50818</strain>
    </source>
</reference>
<comment type="function">
    <text evidence="6">Involved in the biogenesis of the 60S ribosomal subunit.</text>
</comment>
<dbReference type="PIRSF" id="PIRSF038919">
    <property type="entry name" value="NOG1"/>
    <property type="match status" value="1"/>
</dbReference>
<keyword evidence="3" id="KW-0547">Nucleotide-binding</keyword>
<feature type="compositionally biased region" description="Basic residues" evidence="7">
    <location>
        <begin position="586"/>
        <end position="602"/>
    </location>
</feature>
<name>F2U4V6_SALR5</name>
<dbReference type="RefSeq" id="XP_004995908.1">
    <property type="nucleotide sequence ID" value="XM_004995851.1"/>
</dbReference>
<evidence type="ECO:0000256" key="2">
    <source>
        <dbReference type="ARBA" id="ARBA00022517"/>
    </source>
</evidence>
<evidence type="ECO:0000256" key="1">
    <source>
        <dbReference type="ARBA" id="ARBA00004604"/>
    </source>
</evidence>
<dbReference type="Gene3D" id="1.20.120.1190">
    <property type="match status" value="1"/>
</dbReference>
<dbReference type="FunFam" id="3.40.50.300:FF:000496">
    <property type="entry name" value="Nucleolar GTP-binding protein 1"/>
    <property type="match status" value="1"/>
</dbReference>
<evidence type="ECO:0000256" key="3">
    <source>
        <dbReference type="ARBA" id="ARBA00022741"/>
    </source>
</evidence>
<evidence type="ECO:0000313" key="10">
    <source>
        <dbReference type="Proteomes" id="UP000007799"/>
    </source>
</evidence>
<evidence type="ECO:0000256" key="4">
    <source>
        <dbReference type="ARBA" id="ARBA00023134"/>
    </source>
</evidence>
<dbReference type="PRINTS" id="PR00326">
    <property type="entry name" value="GTP1OBG"/>
</dbReference>
<dbReference type="FunCoup" id="F2U4V6">
    <property type="interactions" value="2038"/>
</dbReference>
<sequence>MSGKAYNFKSITVVPKASDFVDIVLSKTQRKTPTVVHKGYAISRIRNFYVRKVKFTAQSFHDKLDTIITEFPKLDDVHPFYADLMNVLYDKDHYKIALGQINSAKHMIDNLAKDYVRLLKYGDSLYRCKQLKRAALGRMATLMRKHKSSLEYLEQVRQHLSRLPSIDPNTRTLLVTGFPNVGKSSFVNKVTRADVEVQPYAFTTKSLFVGHTDYQYLRWQVIDTPGILDHPLEQRNTIEMQAITALAHLRACVLYVMDLSQQCGFTVEQQFSLFENIKPLFAKKPLAIIVNKADTMKIEDAPAEVQERLKAYEAEGISVLSMSTLTEEGVAQVKNAACDKLMTYRIESKTRNPAMQASLNKLNVTLPRPRDNKARPAFIPEGALNKRMGRVPTKGRTQREQKKQRNEERKELLAQMPKRKLARDLQEELREEYSVDLRKEWDLEDASWRYDEIPEILDGKNVADFVDPDIDEKLRQLEEEEASRKAAGEYDSESEDEDTKAVRARALLLRERRNMFRVASQRKSKRNAPVLPIKIRRRLAEAEERRLARLNRPKHATDDDDGDSDYDEDTRGRSMDADEDASRAASRSRSRTPLRAKSKKTVKGVAPEAAARRKKPVSLRAAGGVQSSTLKKASKKMQRLGFRKINYMGRQGEADRHIHVKMPKFLYTGKRGVGKADYR</sequence>
<comment type="similarity">
    <text evidence="6">Belongs to the TRAFAC class OBG-HflX-like GTPase superfamily. OBG GTPase family. NOG subfamily.</text>
</comment>
<dbReference type="Proteomes" id="UP000007799">
    <property type="component" value="Unassembled WGS sequence"/>
</dbReference>
<dbReference type="eggNOG" id="KOG1490">
    <property type="taxonomic scope" value="Eukaryota"/>
</dbReference>
<feature type="region of interest" description="Disordered" evidence="7">
    <location>
        <begin position="382"/>
        <end position="410"/>
    </location>
</feature>
<accession>F2U4V6</accession>
<keyword evidence="4" id="KW-0342">GTP-binding</keyword>
<feature type="compositionally biased region" description="Basic and acidic residues" evidence="7">
    <location>
        <begin position="479"/>
        <end position="488"/>
    </location>
</feature>
<feature type="region of interest" description="Disordered" evidence="7">
    <location>
        <begin position="550"/>
        <end position="636"/>
    </location>
</feature>
<dbReference type="STRING" id="946362.F2U4V6"/>
<dbReference type="InterPro" id="IPR006073">
    <property type="entry name" value="GTP-bd"/>
</dbReference>
<dbReference type="EMBL" id="GL832961">
    <property type="protein sequence ID" value="EGD82672.1"/>
    <property type="molecule type" value="Genomic_DNA"/>
</dbReference>
<keyword evidence="5 6" id="KW-0539">Nucleus</keyword>
<evidence type="ECO:0000256" key="7">
    <source>
        <dbReference type="SAM" id="MobiDB-lite"/>
    </source>
</evidence>
<dbReference type="SUPFAM" id="SSF52540">
    <property type="entry name" value="P-loop containing nucleoside triphosphate hydrolases"/>
    <property type="match status" value="1"/>
</dbReference>
<dbReference type="GO" id="GO:0042254">
    <property type="term" value="P:ribosome biogenesis"/>
    <property type="evidence" value="ECO:0007669"/>
    <property type="project" value="UniProtKB-KW"/>
</dbReference>
<feature type="compositionally biased region" description="Basic and acidic residues" evidence="7">
    <location>
        <begin position="569"/>
        <end position="582"/>
    </location>
</feature>
<dbReference type="Pfam" id="PF06858">
    <property type="entry name" value="NOG1"/>
    <property type="match status" value="1"/>
</dbReference>
<dbReference type="PROSITE" id="PS51710">
    <property type="entry name" value="G_OBG"/>
    <property type="match status" value="1"/>
</dbReference>
<dbReference type="InterPro" id="IPR010674">
    <property type="entry name" value="NOG1_Rossman_fold_dom"/>
</dbReference>
<evidence type="ECO:0000313" key="9">
    <source>
        <dbReference type="EMBL" id="EGD82672.1"/>
    </source>
</evidence>
<dbReference type="FunFam" id="1.20.120.1190:FF:000001">
    <property type="entry name" value="Nucleolar GTP-binding protein 1"/>
    <property type="match status" value="1"/>
</dbReference>
<proteinExistence type="inferred from homology"/>
<gene>
    <name evidence="9" type="ORF">PTSG_03333</name>
</gene>
<feature type="domain" description="OBG-type G" evidence="8">
    <location>
        <begin position="171"/>
        <end position="342"/>
    </location>
</feature>
<dbReference type="InterPro" id="IPR031167">
    <property type="entry name" value="G_OBG"/>
</dbReference>
<dbReference type="KEGG" id="sre:PTSG_03333"/>
<protein>
    <recommendedName>
        <fullName evidence="6">Nucleolar GTP-binding protein 1</fullName>
    </recommendedName>
</protein>
<dbReference type="GO" id="GO:0005525">
    <property type="term" value="F:GTP binding"/>
    <property type="evidence" value="ECO:0007669"/>
    <property type="project" value="UniProtKB-KW"/>
</dbReference>
<dbReference type="CDD" id="cd01897">
    <property type="entry name" value="NOG"/>
    <property type="match status" value="1"/>
</dbReference>
<dbReference type="InterPro" id="IPR012973">
    <property type="entry name" value="NOG_C"/>
</dbReference>
<feature type="region of interest" description="Disordered" evidence="7">
    <location>
        <begin position="479"/>
        <end position="500"/>
    </location>
</feature>
<comment type="subcellular location">
    <subcellularLocation>
        <location evidence="1 6">Nucleus</location>
        <location evidence="1 6">Nucleolus</location>
    </subcellularLocation>
</comment>
<organism evidence="10">
    <name type="scientific">Salpingoeca rosetta (strain ATCC 50818 / BSB-021)</name>
    <dbReference type="NCBI Taxonomy" id="946362"/>
    <lineage>
        <taxon>Eukaryota</taxon>
        <taxon>Choanoflagellata</taxon>
        <taxon>Craspedida</taxon>
        <taxon>Salpingoecidae</taxon>
        <taxon>Salpingoeca</taxon>
    </lineage>
</organism>
<dbReference type="GO" id="GO:0005730">
    <property type="term" value="C:nucleolus"/>
    <property type="evidence" value="ECO:0007669"/>
    <property type="project" value="UniProtKB-SubCell"/>
</dbReference>
<dbReference type="PANTHER" id="PTHR45759">
    <property type="entry name" value="NUCLEOLAR GTP-BINDING PROTEIN 1"/>
    <property type="match status" value="1"/>
</dbReference>
<evidence type="ECO:0000256" key="5">
    <source>
        <dbReference type="ARBA" id="ARBA00023242"/>
    </source>
</evidence>
<feature type="compositionally biased region" description="Acidic residues" evidence="7">
    <location>
        <begin position="558"/>
        <end position="568"/>
    </location>
</feature>
<dbReference type="AlphaFoldDB" id="F2U4V6"/>
<dbReference type="GeneID" id="16076494"/>
<dbReference type="InterPro" id="IPR024926">
    <property type="entry name" value="NOG1"/>
</dbReference>
<dbReference type="InterPro" id="IPR041623">
    <property type="entry name" value="NOG1_N"/>
</dbReference>
<keyword evidence="2 6" id="KW-0690">Ribosome biogenesis</keyword>
<evidence type="ECO:0000259" key="8">
    <source>
        <dbReference type="PROSITE" id="PS51710"/>
    </source>
</evidence>
<dbReference type="OrthoDB" id="415015at2759"/>
<keyword evidence="10" id="KW-1185">Reference proteome</keyword>
<dbReference type="Pfam" id="PF08155">
    <property type="entry name" value="NOGCT"/>
    <property type="match status" value="1"/>
</dbReference>
<dbReference type="Gene3D" id="3.40.50.300">
    <property type="entry name" value="P-loop containing nucleotide triphosphate hydrolases"/>
    <property type="match status" value="1"/>
</dbReference>
<feature type="compositionally biased region" description="Basic and acidic residues" evidence="7">
    <location>
        <begin position="397"/>
        <end position="410"/>
    </location>
</feature>
<evidence type="ECO:0000256" key="6">
    <source>
        <dbReference type="PIRNR" id="PIRNR038919"/>
    </source>
</evidence>
<dbReference type="InParanoid" id="F2U4V6"/>
<dbReference type="Pfam" id="PF17835">
    <property type="entry name" value="NOG1_N"/>
    <property type="match status" value="1"/>
</dbReference>
<dbReference type="InterPro" id="IPR027417">
    <property type="entry name" value="P-loop_NTPase"/>
</dbReference>